<name>A0A3A1YH21_9GAMM</name>
<comment type="caution">
    <text evidence="1">The sequence shown here is derived from an EMBL/GenBank/DDBJ whole genome shotgun (WGS) entry which is preliminary data.</text>
</comment>
<keyword evidence="2" id="KW-1185">Reference proteome</keyword>
<dbReference type="EMBL" id="NRJF01000043">
    <property type="protein sequence ID" value="RIY37442.1"/>
    <property type="molecule type" value="Genomic_DNA"/>
</dbReference>
<evidence type="ECO:0000313" key="1">
    <source>
        <dbReference type="EMBL" id="RIY37442.1"/>
    </source>
</evidence>
<proteinExistence type="predicted"/>
<dbReference type="Proteomes" id="UP000265964">
    <property type="component" value="Unassembled WGS sequence"/>
</dbReference>
<dbReference type="OrthoDB" id="5674686at2"/>
<organism evidence="1 2">
    <name type="scientific">Psittacicella gerlachiana</name>
    <dbReference type="NCBI Taxonomy" id="2028574"/>
    <lineage>
        <taxon>Bacteria</taxon>
        <taxon>Pseudomonadati</taxon>
        <taxon>Pseudomonadota</taxon>
        <taxon>Gammaproteobacteria</taxon>
        <taxon>Pasteurellales</taxon>
        <taxon>Psittacicellaceae</taxon>
        <taxon>Psittacicella</taxon>
    </lineage>
</organism>
<accession>A0A3A1YH21</accession>
<protein>
    <submittedName>
        <fullName evidence="1">Uncharacterized protein</fullName>
    </submittedName>
</protein>
<gene>
    <name evidence="1" type="ORF">CKF59_01740</name>
</gene>
<reference evidence="1 2" key="1">
    <citation type="submission" date="2017-08" db="EMBL/GenBank/DDBJ databases">
        <title>Reclassification of Bisgaard taxon 37 and 44.</title>
        <authorList>
            <person name="Christensen H."/>
        </authorList>
    </citation>
    <scope>NUCLEOTIDE SEQUENCE [LARGE SCALE GENOMIC DNA]</scope>
    <source>
        <strain evidence="1 2">EEAB3T1</strain>
    </source>
</reference>
<sequence length="401" mass="46496">MQTNTYIDFFQLHNLGLQSPDYFASHKLVWVSPQVIDQVLAKPIETLKRTLAFETVLETSLFEQLLEQAQRFFYSLPYQERGDYAHTLGALQFFLYSSQQGVKHYLANAPKVTQARTVMERFVNGLLFVAANLLTLALDLRQRVQVSYQQQELKLTDLDLQLWLEQRQLRSESQALVYEVNLHWQPATSVAKGEIKQKFALLKDFLFSPTLQKTLSCIYPHWEKALLAICSQQGTDLLQASLNYGRQGALTLSQNQIRPQELYKLQQKMQQKFALNNYALGQEILTYSSRLHGKQPLIAYLQQKLALWQLQLPVNNLSHKEIIKLLHLQFLTDYVELYLQELGDYGLGKTLQGLRQELESFEAKEKEQATLPINHHSYHNNSHYHKHAYVQSYVAASCPYD</sequence>
<dbReference type="AlphaFoldDB" id="A0A3A1YH21"/>
<dbReference type="RefSeq" id="WP_119534265.1">
    <property type="nucleotide sequence ID" value="NZ_NRJF01000043.1"/>
</dbReference>
<evidence type="ECO:0000313" key="2">
    <source>
        <dbReference type="Proteomes" id="UP000265964"/>
    </source>
</evidence>